<accession>A0A937FBY2</accession>
<dbReference type="EMBL" id="JAESIY010000010">
    <property type="protein sequence ID" value="MBL3658065.1"/>
    <property type="molecule type" value="Genomic_DNA"/>
</dbReference>
<gene>
    <name evidence="1" type="ORF">JL102_18080</name>
</gene>
<dbReference type="RefSeq" id="WP_202245857.1">
    <property type="nucleotide sequence ID" value="NZ_JAESIY010000010.1"/>
</dbReference>
<comment type="caution">
    <text evidence="1">The sequence shown here is derived from an EMBL/GenBank/DDBJ whole genome shotgun (WGS) entry which is preliminary data.</text>
</comment>
<organism evidence="1 2">
    <name type="scientific">Fulvivirga sediminis</name>
    <dbReference type="NCBI Taxonomy" id="2803949"/>
    <lineage>
        <taxon>Bacteria</taxon>
        <taxon>Pseudomonadati</taxon>
        <taxon>Bacteroidota</taxon>
        <taxon>Cytophagia</taxon>
        <taxon>Cytophagales</taxon>
        <taxon>Fulvivirgaceae</taxon>
        <taxon>Fulvivirga</taxon>
    </lineage>
</organism>
<evidence type="ECO:0000313" key="1">
    <source>
        <dbReference type="EMBL" id="MBL3658065.1"/>
    </source>
</evidence>
<reference evidence="1" key="1">
    <citation type="submission" date="2021-01" db="EMBL/GenBank/DDBJ databases">
        <title>Fulvivirga kasyanovii gen. nov., sp nov., a novel member of the phylum Bacteroidetes isolated from seawater in a mussel farm.</title>
        <authorList>
            <person name="Zhao L.-H."/>
            <person name="Wang Z.-J."/>
        </authorList>
    </citation>
    <scope>NUCLEOTIDE SEQUENCE</scope>
    <source>
        <strain evidence="1">2943</strain>
    </source>
</reference>
<evidence type="ECO:0000313" key="2">
    <source>
        <dbReference type="Proteomes" id="UP000659388"/>
    </source>
</evidence>
<name>A0A937FBY2_9BACT</name>
<proteinExistence type="predicted"/>
<evidence type="ECO:0008006" key="3">
    <source>
        <dbReference type="Google" id="ProtNLM"/>
    </source>
</evidence>
<dbReference type="AlphaFoldDB" id="A0A937FBY2"/>
<protein>
    <recommendedName>
        <fullName evidence="3">DUF3575 domain-containing protein</fullName>
    </recommendedName>
</protein>
<sequence>MRYLLFFVLLVPLTVMGQKDDKYKFLRTDYLAVELLSPIHFQTPRFKLEYNRSFLPRWDASITLGYGNANLAPNYAKDEDNYRLFEIRHAWKFQLVRKGSFRYFLSLEGFYILHKDTYHESWIYFNDEIGYLVYKQADFQREKLGVLAKSSFHFMFGNRLGLILYGGLGVRVRNNKFSNVVPLRLSIEEFEDEFGFNIKYNQEEGKQFSGDFTLGVRVSYALKFR</sequence>
<dbReference type="Proteomes" id="UP000659388">
    <property type="component" value="Unassembled WGS sequence"/>
</dbReference>
<keyword evidence="2" id="KW-1185">Reference proteome</keyword>